<dbReference type="InterPro" id="IPR020277">
    <property type="entry name" value="DUF2624"/>
</dbReference>
<protein>
    <submittedName>
        <fullName evidence="1">DUF2624 family protein</fullName>
    </submittedName>
</protein>
<proteinExistence type="predicted"/>
<name>A0A9D1CL90_9FIRM</name>
<evidence type="ECO:0000313" key="2">
    <source>
        <dbReference type="Proteomes" id="UP000886725"/>
    </source>
</evidence>
<comment type="caution">
    <text evidence="1">The sequence shown here is derived from an EMBL/GenBank/DDBJ whole genome shotgun (WGS) entry which is preliminary data.</text>
</comment>
<organism evidence="1 2">
    <name type="scientific">Candidatus Faecenecus gallistercoris</name>
    <dbReference type="NCBI Taxonomy" id="2840793"/>
    <lineage>
        <taxon>Bacteria</taxon>
        <taxon>Bacillati</taxon>
        <taxon>Bacillota</taxon>
        <taxon>Bacillota incertae sedis</taxon>
        <taxon>Candidatus Faecenecus</taxon>
    </lineage>
</organism>
<reference evidence="1" key="1">
    <citation type="submission" date="2020-10" db="EMBL/GenBank/DDBJ databases">
        <authorList>
            <person name="Gilroy R."/>
        </authorList>
    </citation>
    <scope>NUCLEOTIDE SEQUENCE</scope>
    <source>
        <strain evidence="1">CHK165-10780</strain>
    </source>
</reference>
<reference evidence="1" key="2">
    <citation type="journal article" date="2021" name="PeerJ">
        <title>Extensive microbial diversity within the chicken gut microbiome revealed by metagenomics and culture.</title>
        <authorList>
            <person name="Gilroy R."/>
            <person name="Ravi A."/>
            <person name="Getino M."/>
            <person name="Pursley I."/>
            <person name="Horton D.L."/>
            <person name="Alikhan N.F."/>
            <person name="Baker D."/>
            <person name="Gharbi K."/>
            <person name="Hall N."/>
            <person name="Watson M."/>
            <person name="Adriaenssens E.M."/>
            <person name="Foster-Nyarko E."/>
            <person name="Jarju S."/>
            <person name="Secka A."/>
            <person name="Antonio M."/>
            <person name="Oren A."/>
            <person name="Chaudhuri R.R."/>
            <person name="La Ragione R."/>
            <person name="Hildebrand F."/>
            <person name="Pallen M.J."/>
        </authorList>
    </citation>
    <scope>NUCLEOTIDE SEQUENCE</scope>
    <source>
        <strain evidence="1">CHK165-10780</strain>
    </source>
</reference>
<dbReference type="EMBL" id="DVFU01000045">
    <property type="protein sequence ID" value="HIQ64534.1"/>
    <property type="molecule type" value="Genomic_DNA"/>
</dbReference>
<accession>A0A9D1CL90</accession>
<evidence type="ECO:0000313" key="1">
    <source>
        <dbReference type="EMBL" id="HIQ64534.1"/>
    </source>
</evidence>
<dbReference type="Proteomes" id="UP000886725">
    <property type="component" value="Unassembled WGS sequence"/>
</dbReference>
<dbReference type="Pfam" id="PF11116">
    <property type="entry name" value="DUF2624"/>
    <property type="match status" value="1"/>
</dbReference>
<gene>
    <name evidence="1" type="ORF">IAC85_02220</name>
</gene>
<dbReference type="AlphaFoldDB" id="A0A9D1CL90"/>
<sequence length="87" mass="10117">MMKEFVKQYIMNLSSKDIEMILAYANKNQIALTPNQAYQILLLVQKNCQNLLNGVYQPTFQEITKIVDFNTAKKIEMVYLQNIGKLN</sequence>